<protein>
    <submittedName>
        <fullName evidence="1">Uncharacterized protein</fullName>
    </submittedName>
</protein>
<name>A0A7C9DF77_OPUST</name>
<sequence length="104" mass="12011">MVVSLRMGTQKGLSISVLKENTVMMIHLMEEGPCRCWMKTLTLLLHLCLQFHRSLKQNGMIPLLIQRRRFFSLGTNFLMPTGNLERSYLLPGQKLSFLCLRGRS</sequence>
<reference evidence="1" key="2">
    <citation type="submission" date="2020-07" db="EMBL/GenBank/DDBJ databases">
        <authorList>
            <person name="Vera ALvarez R."/>
            <person name="Arias-Moreno D.M."/>
            <person name="Jimenez-Jacinto V."/>
            <person name="Jimenez-Bremont J.F."/>
            <person name="Swaminathan K."/>
            <person name="Moose S.P."/>
            <person name="Guerrero-Gonzalez M.L."/>
            <person name="Marino-Ramirez L."/>
            <person name="Landsman D."/>
            <person name="Rodriguez-Kessler M."/>
            <person name="Delgado-Sanchez P."/>
        </authorList>
    </citation>
    <scope>NUCLEOTIDE SEQUENCE</scope>
    <source>
        <tissue evidence="1">Cladode</tissue>
    </source>
</reference>
<accession>A0A7C9DF77</accession>
<reference evidence="1" key="1">
    <citation type="journal article" date="2013" name="J. Plant Res.">
        <title>Effect of fungi and light on seed germination of three Opuntia species from semiarid lands of central Mexico.</title>
        <authorList>
            <person name="Delgado-Sanchez P."/>
            <person name="Jimenez-Bremont J.F."/>
            <person name="Guerrero-Gonzalez Mde L."/>
            <person name="Flores J."/>
        </authorList>
    </citation>
    <scope>NUCLEOTIDE SEQUENCE</scope>
    <source>
        <tissue evidence="1">Cladode</tissue>
    </source>
</reference>
<dbReference type="EMBL" id="GISG01104771">
    <property type="protein sequence ID" value="MBA4637444.1"/>
    <property type="molecule type" value="Transcribed_RNA"/>
</dbReference>
<organism evidence="1">
    <name type="scientific">Opuntia streptacantha</name>
    <name type="common">Prickly pear cactus</name>
    <name type="synonym">Opuntia cardona</name>
    <dbReference type="NCBI Taxonomy" id="393608"/>
    <lineage>
        <taxon>Eukaryota</taxon>
        <taxon>Viridiplantae</taxon>
        <taxon>Streptophyta</taxon>
        <taxon>Embryophyta</taxon>
        <taxon>Tracheophyta</taxon>
        <taxon>Spermatophyta</taxon>
        <taxon>Magnoliopsida</taxon>
        <taxon>eudicotyledons</taxon>
        <taxon>Gunneridae</taxon>
        <taxon>Pentapetalae</taxon>
        <taxon>Caryophyllales</taxon>
        <taxon>Cactineae</taxon>
        <taxon>Cactaceae</taxon>
        <taxon>Opuntioideae</taxon>
        <taxon>Opuntia</taxon>
    </lineage>
</organism>
<dbReference type="AlphaFoldDB" id="A0A7C9DF77"/>
<proteinExistence type="predicted"/>
<evidence type="ECO:0000313" key="1">
    <source>
        <dbReference type="EMBL" id="MBA4637444.1"/>
    </source>
</evidence>